<name>A0A2R6WZF0_MARPO</name>
<feature type="transmembrane region" description="Helical" evidence="10">
    <location>
        <begin position="321"/>
        <end position="340"/>
    </location>
</feature>
<dbReference type="Pfam" id="PF02705">
    <property type="entry name" value="K_trans"/>
    <property type="match status" value="1"/>
</dbReference>
<dbReference type="GO" id="GO:0016020">
    <property type="term" value="C:membrane"/>
    <property type="evidence" value="ECO:0000318"/>
    <property type="project" value="GO_Central"/>
</dbReference>
<protein>
    <recommendedName>
        <fullName evidence="10">Potassium transporter</fullName>
    </recommendedName>
</protein>
<evidence type="ECO:0000259" key="11">
    <source>
        <dbReference type="Pfam" id="PF02705"/>
    </source>
</evidence>
<comment type="function">
    <text evidence="10">Potassium transporter.</text>
</comment>
<feature type="transmembrane region" description="Helical" evidence="10">
    <location>
        <begin position="273"/>
        <end position="295"/>
    </location>
</feature>
<keyword evidence="3" id="KW-0813">Transport</keyword>
<keyword evidence="5 10" id="KW-0812">Transmembrane</keyword>
<keyword evidence="7 10" id="KW-1133">Transmembrane helix</keyword>
<dbReference type="OMA" id="IFRYFNG"/>
<feature type="transmembrane region" description="Helical" evidence="10">
    <location>
        <begin position="474"/>
        <end position="494"/>
    </location>
</feature>
<evidence type="ECO:0000256" key="5">
    <source>
        <dbReference type="ARBA" id="ARBA00022692"/>
    </source>
</evidence>
<evidence type="ECO:0000256" key="3">
    <source>
        <dbReference type="ARBA" id="ARBA00022448"/>
    </source>
</evidence>
<feature type="transmembrane region" description="Helical" evidence="10">
    <location>
        <begin position="392"/>
        <end position="419"/>
    </location>
</feature>
<accession>A0A2R6WZF0</accession>
<keyword evidence="9 10" id="KW-0472">Membrane</keyword>
<evidence type="ECO:0000256" key="10">
    <source>
        <dbReference type="RuleBase" id="RU321113"/>
    </source>
</evidence>
<dbReference type="OrthoDB" id="504708at2759"/>
<evidence type="ECO:0000256" key="9">
    <source>
        <dbReference type="ARBA" id="ARBA00023136"/>
    </source>
</evidence>
<evidence type="ECO:0000259" key="12">
    <source>
        <dbReference type="Pfam" id="PF22776"/>
    </source>
</evidence>
<evidence type="ECO:0000256" key="2">
    <source>
        <dbReference type="ARBA" id="ARBA00008440"/>
    </source>
</evidence>
<evidence type="ECO:0000256" key="6">
    <source>
        <dbReference type="ARBA" id="ARBA00022958"/>
    </source>
</evidence>
<keyword evidence="4 10" id="KW-0633">Potassium transport</keyword>
<gene>
    <name evidence="13" type="ORF">MARPO_0046s0054</name>
</gene>
<feature type="transmembrane region" description="Helical" evidence="10">
    <location>
        <begin position="440"/>
        <end position="462"/>
    </location>
</feature>
<feature type="transmembrane region" description="Helical" evidence="10">
    <location>
        <begin position="202"/>
        <end position="224"/>
    </location>
</feature>
<dbReference type="InterPro" id="IPR053952">
    <property type="entry name" value="K_trans_C"/>
</dbReference>
<dbReference type="InterPro" id="IPR003855">
    <property type="entry name" value="K+_transporter"/>
</dbReference>
<keyword evidence="14" id="KW-1185">Reference proteome</keyword>
<dbReference type="InterPro" id="IPR053951">
    <property type="entry name" value="K_trans_N"/>
</dbReference>
<evidence type="ECO:0000256" key="7">
    <source>
        <dbReference type="ARBA" id="ARBA00022989"/>
    </source>
</evidence>
<dbReference type="EMBL" id="KZ772718">
    <property type="protein sequence ID" value="PTQ39232.1"/>
    <property type="molecule type" value="Genomic_DNA"/>
</dbReference>
<feature type="domain" description="K+ potassium transporter integral membrane" evidence="11">
    <location>
        <begin position="81"/>
        <end position="568"/>
    </location>
</feature>
<evidence type="ECO:0000256" key="1">
    <source>
        <dbReference type="ARBA" id="ARBA00004141"/>
    </source>
</evidence>
<dbReference type="Proteomes" id="UP000244005">
    <property type="component" value="Unassembled WGS sequence"/>
</dbReference>
<evidence type="ECO:0000256" key="8">
    <source>
        <dbReference type="ARBA" id="ARBA00023065"/>
    </source>
</evidence>
<reference evidence="14" key="1">
    <citation type="journal article" date="2017" name="Cell">
        <title>Insights into land plant evolution garnered from the Marchantia polymorpha genome.</title>
        <authorList>
            <person name="Bowman J.L."/>
            <person name="Kohchi T."/>
            <person name="Yamato K.T."/>
            <person name="Jenkins J."/>
            <person name="Shu S."/>
            <person name="Ishizaki K."/>
            <person name="Yamaoka S."/>
            <person name="Nishihama R."/>
            <person name="Nakamura Y."/>
            <person name="Berger F."/>
            <person name="Adam C."/>
            <person name="Aki S.S."/>
            <person name="Althoff F."/>
            <person name="Araki T."/>
            <person name="Arteaga-Vazquez M.A."/>
            <person name="Balasubrmanian S."/>
            <person name="Barry K."/>
            <person name="Bauer D."/>
            <person name="Boehm C.R."/>
            <person name="Briginshaw L."/>
            <person name="Caballero-Perez J."/>
            <person name="Catarino B."/>
            <person name="Chen F."/>
            <person name="Chiyoda S."/>
            <person name="Chovatia M."/>
            <person name="Davies K.M."/>
            <person name="Delmans M."/>
            <person name="Demura T."/>
            <person name="Dierschke T."/>
            <person name="Dolan L."/>
            <person name="Dorantes-Acosta A.E."/>
            <person name="Eklund D.M."/>
            <person name="Florent S.N."/>
            <person name="Flores-Sandoval E."/>
            <person name="Fujiyama A."/>
            <person name="Fukuzawa H."/>
            <person name="Galik B."/>
            <person name="Grimanelli D."/>
            <person name="Grimwood J."/>
            <person name="Grossniklaus U."/>
            <person name="Hamada T."/>
            <person name="Haseloff J."/>
            <person name="Hetherington A.J."/>
            <person name="Higo A."/>
            <person name="Hirakawa Y."/>
            <person name="Hundley H.N."/>
            <person name="Ikeda Y."/>
            <person name="Inoue K."/>
            <person name="Inoue S.I."/>
            <person name="Ishida S."/>
            <person name="Jia Q."/>
            <person name="Kakita M."/>
            <person name="Kanazawa T."/>
            <person name="Kawai Y."/>
            <person name="Kawashima T."/>
            <person name="Kennedy M."/>
            <person name="Kinose K."/>
            <person name="Kinoshita T."/>
            <person name="Kohara Y."/>
            <person name="Koide E."/>
            <person name="Komatsu K."/>
            <person name="Kopischke S."/>
            <person name="Kubo M."/>
            <person name="Kyozuka J."/>
            <person name="Lagercrantz U."/>
            <person name="Lin S.S."/>
            <person name="Lindquist E."/>
            <person name="Lipzen A.M."/>
            <person name="Lu C.W."/>
            <person name="De Luna E."/>
            <person name="Martienssen R.A."/>
            <person name="Minamino N."/>
            <person name="Mizutani M."/>
            <person name="Mizutani M."/>
            <person name="Mochizuki N."/>
            <person name="Monte I."/>
            <person name="Mosher R."/>
            <person name="Nagasaki H."/>
            <person name="Nakagami H."/>
            <person name="Naramoto S."/>
            <person name="Nishitani K."/>
            <person name="Ohtani M."/>
            <person name="Okamoto T."/>
            <person name="Okumura M."/>
            <person name="Phillips J."/>
            <person name="Pollak B."/>
            <person name="Reinders A."/>
            <person name="Rovekamp M."/>
            <person name="Sano R."/>
            <person name="Sawa S."/>
            <person name="Schmid M.W."/>
            <person name="Shirakawa M."/>
            <person name="Solano R."/>
            <person name="Spunde A."/>
            <person name="Suetsugu N."/>
            <person name="Sugano S."/>
            <person name="Sugiyama A."/>
            <person name="Sun R."/>
            <person name="Suzuki Y."/>
            <person name="Takenaka M."/>
            <person name="Takezawa D."/>
            <person name="Tomogane H."/>
            <person name="Tsuzuki M."/>
            <person name="Ueda T."/>
            <person name="Umeda M."/>
            <person name="Ward J.M."/>
            <person name="Watanabe Y."/>
            <person name="Yazaki K."/>
            <person name="Yokoyama R."/>
            <person name="Yoshitake Y."/>
            <person name="Yotsui I."/>
            <person name="Zachgo S."/>
            <person name="Schmutz J."/>
        </authorList>
    </citation>
    <scope>NUCLEOTIDE SEQUENCE [LARGE SCALE GENOMIC DNA]</scope>
    <source>
        <strain evidence="14">Tak-1</strain>
    </source>
</reference>
<keyword evidence="6 10" id="KW-0630">Potassium</keyword>
<feature type="domain" description="K+ potassium transporter C-terminal" evidence="12">
    <location>
        <begin position="581"/>
        <end position="817"/>
    </location>
</feature>
<dbReference type="AlphaFoldDB" id="A0A2R6WZF0"/>
<proteinExistence type="inferred from homology"/>
<dbReference type="Pfam" id="PF22776">
    <property type="entry name" value="K_trans_C"/>
    <property type="match status" value="1"/>
</dbReference>
<evidence type="ECO:0000313" key="13">
    <source>
        <dbReference type="EMBL" id="PTQ39232.1"/>
    </source>
</evidence>
<evidence type="ECO:0000256" key="4">
    <source>
        <dbReference type="ARBA" id="ARBA00022538"/>
    </source>
</evidence>
<comment type="subcellular location">
    <subcellularLocation>
        <location evidence="1 10">Membrane</location>
        <topology evidence="1 10">Multi-pass membrane protein</topology>
    </subcellularLocation>
</comment>
<feature type="transmembrane region" description="Helical" evidence="10">
    <location>
        <begin position="352"/>
        <end position="372"/>
    </location>
</feature>
<dbReference type="NCBIfam" id="TIGR00794">
    <property type="entry name" value="kup"/>
    <property type="match status" value="1"/>
</dbReference>
<organism evidence="13 14">
    <name type="scientific">Marchantia polymorpha</name>
    <name type="common">Common liverwort</name>
    <name type="synonym">Marchantia aquatica</name>
    <dbReference type="NCBI Taxonomy" id="3197"/>
    <lineage>
        <taxon>Eukaryota</taxon>
        <taxon>Viridiplantae</taxon>
        <taxon>Streptophyta</taxon>
        <taxon>Embryophyta</taxon>
        <taxon>Marchantiophyta</taxon>
        <taxon>Marchantiopsida</taxon>
        <taxon>Marchantiidae</taxon>
        <taxon>Marchantiales</taxon>
        <taxon>Marchantiaceae</taxon>
        <taxon>Marchantia</taxon>
    </lineage>
</organism>
<dbReference type="GO" id="GO:0015079">
    <property type="term" value="F:potassium ion transmembrane transporter activity"/>
    <property type="evidence" value="ECO:0000318"/>
    <property type="project" value="GO_Central"/>
</dbReference>
<dbReference type="GO" id="GO:0006813">
    <property type="term" value="P:potassium ion transport"/>
    <property type="evidence" value="ECO:0000318"/>
    <property type="project" value="GO_Central"/>
</dbReference>
<keyword evidence="8 10" id="KW-0406">Ion transport</keyword>
<feature type="transmembrane region" description="Helical" evidence="10">
    <location>
        <begin position="530"/>
        <end position="547"/>
    </location>
</feature>
<comment type="caution">
    <text evidence="10">Lacks conserved residue(s) required for the propagation of feature annotation.</text>
</comment>
<comment type="similarity">
    <text evidence="2 10">Belongs to the HAK/KUP transporter (TC 2.A.72.3) family.</text>
</comment>
<dbReference type="PANTHER" id="PTHR30540">
    <property type="entry name" value="OSMOTIC STRESS POTASSIUM TRANSPORTER"/>
    <property type="match status" value="1"/>
</dbReference>
<evidence type="ECO:0000313" key="14">
    <source>
        <dbReference type="Proteomes" id="UP000244005"/>
    </source>
</evidence>
<dbReference type="PANTHER" id="PTHR30540:SF109">
    <property type="entry name" value="POTASSIUM TRANSPORTER"/>
    <property type="match status" value="1"/>
</dbReference>
<sequence length="819" mass="90837">MPGMADDGVVGVHDIISSTANTPRVSFAGDNTSVGKSSIRKASSRSGLRRIDSLEAEASRVKSMETHHGNQNLPLSVTLTLAYQTIGVVYGDLGTSPLYVFASTFPDRVPSEKDILGALSLILYTFTLIPLIKYVFIVLRANDHGNGGTFALYSLVSRFARISVSPNQVPEDQEVSSYKLSTPTDSMKRSQKLKEALQNHRWLRTLIVTVAILGTCMVIGDGVLTPSISVLSAIQGIKVNQPSLDQNVIVVITCVILFALFNIQRFGTDKVGYLFSPVVLVWFISIALIGIYNIIKQDPSVFRALNPYHMYEYMSRNKKQGWISLGGIVLCVTGTEAMFADLGHFSVKSIQIAFTTLVYPCLVAAYTGQAAYLLKHPEDVSETFYNSIPEPVYWPMFVVATGAAIIASQAMISATFSIVDQAMTLSCFPRVKVVHTSKKYAGQIYIPELNWLMMVLCIIIAAGFRDTTQIGNAYGVAVVSVFFVTTNFVTLIAIMIWQVPLWIALPCYALEGSVELTYFSSILYKVPKGGWVPLLFVAVFFTVMYTWHYGRVKKYEYEVKNKVSLDWVLGLGSNLGITRVPGIGLVYSELAQGVPTIFSHLISNLPAMHQILVFVCIKNLPVPNVPDEERFLIRRVGPKNFRIFRCAVRFGYRDLHGRNDVEFEEQLIHALSNFIKTEVPAGSDAPPLHHQVIDADWAIEGDVPASAIAEAARTLSRGSLDISEESISQTGIRPMDFRRAVSVEPPVEDELDVLDASKHAGVVYLLGHTDIRSHKKSSKFRKFLIDHYYHALKRNCRASTISLNIPHERLLQVGMIHYI</sequence>
<feature type="transmembrane region" description="Helical" evidence="10">
    <location>
        <begin position="244"/>
        <end position="261"/>
    </location>
</feature>
<feature type="transmembrane region" description="Helical" evidence="10">
    <location>
        <begin position="115"/>
        <end position="136"/>
    </location>
</feature>
<dbReference type="Gramene" id="Mp7g00710.1">
    <property type="protein sequence ID" value="Mp7g00710.1.cds"/>
    <property type="gene ID" value="Mp7g00710"/>
</dbReference>